<name>A0A1C2G0C8_9GAMM</name>
<evidence type="ECO:0000313" key="1">
    <source>
        <dbReference type="EMBL" id="RCN59014.1"/>
    </source>
</evidence>
<comment type="caution">
    <text evidence="1">The sequence shown here is derived from an EMBL/GenBank/DDBJ whole genome shotgun (WGS) entry which is preliminary data.</text>
</comment>
<dbReference type="Proteomes" id="UP000253250">
    <property type="component" value="Unassembled WGS sequence"/>
</dbReference>
<reference evidence="1 2" key="1">
    <citation type="submission" date="2018-02" db="EMBL/GenBank/DDBJ databases">
        <title>Insights into the biology of acidophilic members of the Acidiferrobacteraceae family derived from comparative genomic analyses.</title>
        <authorList>
            <person name="Issotta F."/>
            <person name="Thyssen C."/>
            <person name="Mena C."/>
            <person name="Moya A."/>
            <person name="Bellenberg S."/>
            <person name="Sproer C."/>
            <person name="Covarrubias P.C."/>
            <person name="Sand W."/>
            <person name="Quatrini R."/>
            <person name="Vera M."/>
        </authorList>
    </citation>
    <scope>NUCLEOTIDE SEQUENCE [LARGE SCALE GENOMIC DNA]</scope>
    <source>
        <strain evidence="2">m-1</strain>
    </source>
</reference>
<dbReference type="PROSITE" id="PS50075">
    <property type="entry name" value="CARRIER"/>
    <property type="match status" value="1"/>
</dbReference>
<dbReference type="SUPFAM" id="SSF47336">
    <property type="entry name" value="ACP-like"/>
    <property type="match status" value="1"/>
</dbReference>
<dbReference type="InterPro" id="IPR009081">
    <property type="entry name" value="PP-bd_ACP"/>
</dbReference>
<accession>A0A1C2G0C8</accession>
<protein>
    <submittedName>
        <fullName evidence="1">Acyl carrier protein</fullName>
    </submittedName>
</protein>
<dbReference type="RefSeq" id="WP_065971098.1">
    <property type="nucleotide sequence ID" value="NZ_CP080624.1"/>
</dbReference>
<dbReference type="InterPro" id="IPR036736">
    <property type="entry name" value="ACP-like_sf"/>
</dbReference>
<evidence type="ECO:0000313" key="2">
    <source>
        <dbReference type="Proteomes" id="UP000253250"/>
    </source>
</evidence>
<proteinExistence type="predicted"/>
<dbReference type="Pfam" id="PF00550">
    <property type="entry name" value="PP-binding"/>
    <property type="match status" value="1"/>
</dbReference>
<dbReference type="AlphaFoldDB" id="A0A1C2G0C8"/>
<gene>
    <name evidence="1" type="ORF">C4900_04525</name>
</gene>
<dbReference type="Gene3D" id="1.10.1200.10">
    <property type="entry name" value="ACP-like"/>
    <property type="match status" value="1"/>
</dbReference>
<organism evidence="1 2">
    <name type="scientific">Acidiferrobacter thiooxydans</name>
    <dbReference type="NCBI Taxonomy" id="163359"/>
    <lineage>
        <taxon>Bacteria</taxon>
        <taxon>Pseudomonadati</taxon>
        <taxon>Pseudomonadota</taxon>
        <taxon>Gammaproteobacteria</taxon>
        <taxon>Acidiferrobacterales</taxon>
        <taxon>Acidiferrobacteraceae</taxon>
        <taxon>Acidiferrobacter</taxon>
    </lineage>
</organism>
<dbReference type="STRING" id="163359.A9R16_13760"/>
<dbReference type="EMBL" id="PSYR01000001">
    <property type="protein sequence ID" value="RCN59014.1"/>
    <property type="molecule type" value="Genomic_DNA"/>
</dbReference>
<dbReference type="OrthoDB" id="2625323at2"/>
<sequence length="90" mass="10101">MTSVRDCVKDYISENFLMGLKDAALTDDASFLDLGIIDSTGVIELIAFLEERYGIRVEDAEMTPENLDSLDAIEQFITRKTFRRASSMTA</sequence>
<keyword evidence="2" id="KW-1185">Reference proteome</keyword>